<evidence type="ECO:0008006" key="4">
    <source>
        <dbReference type="Google" id="ProtNLM"/>
    </source>
</evidence>
<evidence type="ECO:0000256" key="2">
    <source>
        <dbReference type="SAM" id="Phobius"/>
    </source>
</evidence>
<feature type="transmembrane region" description="Helical" evidence="2">
    <location>
        <begin position="7"/>
        <end position="28"/>
    </location>
</feature>
<proteinExistence type="predicted"/>
<dbReference type="InterPro" id="IPR045584">
    <property type="entry name" value="Pilin-like"/>
</dbReference>
<dbReference type="NCBIfam" id="TIGR02532">
    <property type="entry name" value="IV_pilin_GFxxxE"/>
    <property type="match status" value="1"/>
</dbReference>
<dbReference type="GO" id="GO:0044096">
    <property type="term" value="C:type IV pilus"/>
    <property type="evidence" value="ECO:0007669"/>
    <property type="project" value="TreeGrafter"/>
</dbReference>
<dbReference type="PROSITE" id="PS00409">
    <property type="entry name" value="PROKAR_NTER_METHYL"/>
    <property type="match status" value="1"/>
</dbReference>
<name>A0A3B0WWY0_9ZZZZ</name>
<dbReference type="PANTHER" id="PTHR30093">
    <property type="entry name" value="GENERAL SECRETION PATHWAY PROTEIN G"/>
    <property type="match status" value="1"/>
</dbReference>
<gene>
    <name evidence="3" type="ORF">MNBD_GAMMA07-2400</name>
</gene>
<sequence length="152" mass="15717">MVLLQKGFTLIELMIVVAIIGILAGIAIPSYQGYITSTKAQKLVGNFESARTFIANGFAKNEVELVQGKSLALGTLTFPQDEAALIIVLNANGATAPDGGNSPFADTSVAAMGVIGIDVVQSGIGWVSNDAVIIDFGSYQGMAGSTLTLTYD</sequence>
<reference evidence="3" key="1">
    <citation type="submission" date="2018-06" db="EMBL/GenBank/DDBJ databases">
        <authorList>
            <person name="Zhirakovskaya E."/>
        </authorList>
    </citation>
    <scope>NUCLEOTIDE SEQUENCE</scope>
</reference>
<dbReference type="GO" id="GO:0043107">
    <property type="term" value="P:type IV pilus-dependent motility"/>
    <property type="evidence" value="ECO:0007669"/>
    <property type="project" value="TreeGrafter"/>
</dbReference>
<dbReference type="Gene3D" id="3.30.700.10">
    <property type="entry name" value="Glycoprotein, Type 4 Pilin"/>
    <property type="match status" value="1"/>
</dbReference>
<dbReference type="SUPFAM" id="SSF54523">
    <property type="entry name" value="Pili subunits"/>
    <property type="match status" value="1"/>
</dbReference>
<dbReference type="Pfam" id="PF07963">
    <property type="entry name" value="N_methyl"/>
    <property type="match status" value="1"/>
</dbReference>
<dbReference type="InterPro" id="IPR012902">
    <property type="entry name" value="N_methyl_site"/>
</dbReference>
<accession>A0A3B0WWY0</accession>
<dbReference type="EMBL" id="UOFF01000103">
    <property type="protein sequence ID" value="VAW55722.1"/>
    <property type="molecule type" value="Genomic_DNA"/>
</dbReference>
<evidence type="ECO:0000313" key="3">
    <source>
        <dbReference type="EMBL" id="VAW55722.1"/>
    </source>
</evidence>
<organism evidence="3">
    <name type="scientific">hydrothermal vent metagenome</name>
    <dbReference type="NCBI Taxonomy" id="652676"/>
    <lineage>
        <taxon>unclassified sequences</taxon>
        <taxon>metagenomes</taxon>
        <taxon>ecological metagenomes</taxon>
    </lineage>
</organism>
<keyword evidence="1" id="KW-0488">Methylation</keyword>
<keyword evidence="2" id="KW-0812">Transmembrane</keyword>
<protein>
    <recommendedName>
        <fullName evidence="4">Type IV pilus biogenesis protein PilE</fullName>
    </recommendedName>
</protein>
<keyword evidence="2" id="KW-0472">Membrane</keyword>
<evidence type="ECO:0000256" key="1">
    <source>
        <dbReference type="ARBA" id="ARBA00022481"/>
    </source>
</evidence>
<dbReference type="PANTHER" id="PTHR30093:SF34">
    <property type="entry name" value="PREPILIN PEPTIDASE-DEPENDENT PROTEIN D"/>
    <property type="match status" value="1"/>
</dbReference>
<keyword evidence="2" id="KW-1133">Transmembrane helix</keyword>
<dbReference type="AlphaFoldDB" id="A0A3B0WWY0"/>